<evidence type="ECO:0000256" key="2">
    <source>
        <dbReference type="ARBA" id="ARBA00023002"/>
    </source>
</evidence>
<dbReference type="STRING" id="97972.A0A2V1E5G4"/>
<dbReference type="InterPro" id="IPR051609">
    <property type="entry name" value="NmrA/Isoflavone_reductase-like"/>
</dbReference>
<dbReference type="Proteomes" id="UP000244855">
    <property type="component" value="Unassembled WGS sequence"/>
</dbReference>
<dbReference type="Gene3D" id="3.40.50.720">
    <property type="entry name" value="NAD(P)-binding Rossmann-like Domain"/>
    <property type="match status" value="1"/>
</dbReference>
<dbReference type="InterPro" id="IPR008030">
    <property type="entry name" value="NmrA-like"/>
</dbReference>
<dbReference type="CDD" id="cd05259">
    <property type="entry name" value="PCBER_SDR_a"/>
    <property type="match status" value="1"/>
</dbReference>
<feature type="domain" description="NmrA-like" evidence="3">
    <location>
        <begin position="4"/>
        <end position="225"/>
    </location>
</feature>
<dbReference type="GO" id="GO:0016491">
    <property type="term" value="F:oxidoreductase activity"/>
    <property type="evidence" value="ECO:0007669"/>
    <property type="project" value="UniProtKB-KW"/>
</dbReference>
<dbReference type="OrthoDB" id="9984533at2759"/>
<proteinExistence type="predicted"/>
<sequence length="295" mass="30879">MSIKNVTLIGASGNLGPAILSNLIDASFNVTILSREGSSSTFPPNIKVVRADFSSHDSLVSAFQGQDAIVASLASSALDIQPKIIDAAIAAGVKRFIPSEFGSNTLSPELNEVIPIFGPKVNTVNYLKSKEDSISWTAYITGAFFDWGLKVGFVGVDGKTKTANLIDGGNGKSSVTTLNTIGLAVAKGLQNPELTKNQYVTIASFTTTQNEILAAAEKVSGTKFTIASDVSSAELTKTGQEKLGKGDHSGVVDLLRAGNSGSRNLGDNTVLGLWNDKLGLPKEDFEEVIKSALGL</sequence>
<dbReference type="InterPro" id="IPR036291">
    <property type="entry name" value="NAD(P)-bd_dom_sf"/>
</dbReference>
<dbReference type="PANTHER" id="PTHR47706:SF10">
    <property type="entry name" value="NMRA-LIKE DOMAIN-CONTAINING PROTEIN"/>
    <property type="match status" value="1"/>
</dbReference>
<dbReference type="Pfam" id="PF05368">
    <property type="entry name" value="NmrA"/>
    <property type="match status" value="1"/>
</dbReference>
<dbReference type="EMBL" id="KZ805312">
    <property type="protein sequence ID" value="PVI05828.1"/>
    <property type="molecule type" value="Genomic_DNA"/>
</dbReference>
<dbReference type="Gene3D" id="3.90.25.10">
    <property type="entry name" value="UDP-galactose 4-epimerase, domain 1"/>
    <property type="match status" value="1"/>
</dbReference>
<name>A0A2V1E5G4_9PLEO</name>
<evidence type="ECO:0000259" key="3">
    <source>
        <dbReference type="Pfam" id="PF05368"/>
    </source>
</evidence>
<evidence type="ECO:0000313" key="4">
    <source>
        <dbReference type="EMBL" id="PVI05828.1"/>
    </source>
</evidence>
<accession>A0A2V1E5G4</accession>
<keyword evidence="2" id="KW-0560">Oxidoreductase</keyword>
<dbReference type="PANTHER" id="PTHR47706">
    <property type="entry name" value="NMRA-LIKE FAMILY PROTEIN"/>
    <property type="match status" value="1"/>
</dbReference>
<evidence type="ECO:0000256" key="1">
    <source>
        <dbReference type="ARBA" id="ARBA00022857"/>
    </source>
</evidence>
<keyword evidence="1" id="KW-0521">NADP</keyword>
<gene>
    <name evidence="4" type="ORF">DM02DRAFT_610506</name>
</gene>
<evidence type="ECO:0000313" key="5">
    <source>
        <dbReference type="Proteomes" id="UP000244855"/>
    </source>
</evidence>
<protein>
    <submittedName>
        <fullName evidence="4">NAD(P)-binding protein</fullName>
    </submittedName>
</protein>
<reference evidence="4 5" key="1">
    <citation type="journal article" date="2018" name="Sci. Rep.">
        <title>Comparative genomics provides insights into the lifestyle and reveals functional heterogeneity of dark septate endophytic fungi.</title>
        <authorList>
            <person name="Knapp D.G."/>
            <person name="Nemeth J.B."/>
            <person name="Barry K."/>
            <person name="Hainaut M."/>
            <person name="Henrissat B."/>
            <person name="Johnson J."/>
            <person name="Kuo A."/>
            <person name="Lim J.H.P."/>
            <person name="Lipzen A."/>
            <person name="Nolan M."/>
            <person name="Ohm R.A."/>
            <person name="Tamas L."/>
            <person name="Grigoriev I.V."/>
            <person name="Spatafora J.W."/>
            <person name="Nagy L.G."/>
            <person name="Kovacs G.M."/>
        </authorList>
    </citation>
    <scope>NUCLEOTIDE SEQUENCE [LARGE SCALE GENOMIC DNA]</scope>
    <source>
        <strain evidence="4 5">DSE2036</strain>
    </source>
</reference>
<dbReference type="AlphaFoldDB" id="A0A2V1E5G4"/>
<keyword evidence="5" id="KW-1185">Reference proteome</keyword>
<organism evidence="4 5">
    <name type="scientific">Periconia macrospinosa</name>
    <dbReference type="NCBI Taxonomy" id="97972"/>
    <lineage>
        <taxon>Eukaryota</taxon>
        <taxon>Fungi</taxon>
        <taxon>Dikarya</taxon>
        <taxon>Ascomycota</taxon>
        <taxon>Pezizomycotina</taxon>
        <taxon>Dothideomycetes</taxon>
        <taxon>Pleosporomycetidae</taxon>
        <taxon>Pleosporales</taxon>
        <taxon>Massarineae</taxon>
        <taxon>Periconiaceae</taxon>
        <taxon>Periconia</taxon>
    </lineage>
</organism>
<dbReference type="SUPFAM" id="SSF51735">
    <property type="entry name" value="NAD(P)-binding Rossmann-fold domains"/>
    <property type="match status" value="1"/>
</dbReference>
<dbReference type="InterPro" id="IPR045312">
    <property type="entry name" value="PCBER-like"/>
</dbReference>